<keyword evidence="1 2" id="KW-0732">Signal</keyword>
<evidence type="ECO:0000256" key="2">
    <source>
        <dbReference type="SAM" id="SignalP"/>
    </source>
</evidence>
<protein>
    <submittedName>
        <fullName evidence="3">TRAP transporter substrate-binding protein</fullName>
    </submittedName>
</protein>
<gene>
    <name evidence="3" type="ORF">HB662_24420</name>
</gene>
<feature type="signal peptide" evidence="2">
    <location>
        <begin position="1"/>
        <end position="19"/>
    </location>
</feature>
<dbReference type="PANTHER" id="PTHR33376">
    <property type="match status" value="1"/>
</dbReference>
<evidence type="ECO:0000256" key="1">
    <source>
        <dbReference type="ARBA" id="ARBA00022729"/>
    </source>
</evidence>
<comment type="caution">
    <text evidence="3">The sequence shown here is derived from an EMBL/GenBank/DDBJ whole genome shotgun (WGS) entry which is preliminary data.</text>
</comment>
<name>A0ABX1F6D6_9PROT</name>
<dbReference type="Gene3D" id="3.40.190.170">
    <property type="entry name" value="Bacterial extracellular solute-binding protein, family 7"/>
    <property type="match status" value="1"/>
</dbReference>
<accession>A0ABX1F6D6</accession>
<dbReference type="PANTHER" id="PTHR33376:SF4">
    <property type="entry name" value="SIALIC ACID-BINDING PERIPLASMIC PROTEIN SIAP"/>
    <property type="match status" value="1"/>
</dbReference>
<evidence type="ECO:0000313" key="3">
    <source>
        <dbReference type="EMBL" id="NKE47945.1"/>
    </source>
</evidence>
<proteinExistence type="predicted"/>
<dbReference type="Proteomes" id="UP000765160">
    <property type="component" value="Unassembled WGS sequence"/>
</dbReference>
<dbReference type="Pfam" id="PF03480">
    <property type="entry name" value="DctP"/>
    <property type="match status" value="1"/>
</dbReference>
<organism evidence="3 4">
    <name type="scientific">Falsiroseomonas frigidaquae</name>
    <dbReference type="NCBI Taxonomy" id="487318"/>
    <lineage>
        <taxon>Bacteria</taxon>
        <taxon>Pseudomonadati</taxon>
        <taxon>Pseudomonadota</taxon>
        <taxon>Alphaproteobacteria</taxon>
        <taxon>Acetobacterales</taxon>
        <taxon>Roseomonadaceae</taxon>
        <taxon>Falsiroseomonas</taxon>
    </lineage>
</organism>
<dbReference type="InterPro" id="IPR038404">
    <property type="entry name" value="TRAP_DctP_sf"/>
</dbReference>
<sequence>MRRRSLIALTATMPFAASAQQSGAQQGGAQPAAGAWTAATEYPAGAMPAEGLVRLAEAAKPLVITPAFDAPGGVRSAAMPRAVAEGRFAIGDAFAGALGALDPVFLLSSLPFLATSAAEAKRLLVAARPAYQEALETLGVTLLHVTPWPPTGIWSRRPIATPADLRGLKLRTYDATGTETMRALGAAAEMLSFQAVATRLADGSLDAVLSSGDGGAGRRLWEHLPHFTEIGYAMPVSLAFGDPARLGALTEDQRAALERAATRTESSLWTLLETRDAANQQRMRENGVTIARPGAPLLAALKEAGGAAVKAWEEKAGTAGSEILAAYRSGG</sequence>
<feature type="chain" id="PRO_5047150743" evidence="2">
    <location>
        <begin position="20"/>
        <end position="331"/>
    </location>
</feature>
<dbReference type="EMBL" id="JAAVTX010000007">
    <property type="protein sequence ID" value="NKE47945.1"/>
    <property type="molecule type" value="Genomic_DNA"/>
</dbReference>
<dbReference type="NCBIfam" id="NF037995">
    <property type="entry name" value="TRAP_S1"/>
    <property type="match status" value="1"/>
</dbReference>
<dbReference type="CDD" id="cd13602">
    <property type="entry name" value="PBP2_TRAP_BpDctp6_7"/>
    <property type="match status" value="1"/>
</dbReference>
<dbReference type="RefSeq" id="WP_168053773.1">
    <property type="nucleotide sequence ID" value="NZ_JAATJR010000007.1"/>
</dbReference>
<dbReference type="InterPro" id="IPR018389">
    <property type="entry name" value="DctP_fam"/>
</dbReference>
<reference evidence="3 4" key="1">
    <citation type="submission" date="2020-03" db="EMBL/GenBank/DDBJ databases">
        <title>Roseomonas selenitidurans sp. nov. isolated from soil.</title>
        <authorList>
            <person name="Liu H."/>
        </authorList>
    </citation>
    <scope>NUCLEOTIDE SEQUENCE [LARGE SCALE GENOMIC DNA]</scope>
    <source>
        <strain evidence="3 4">JCM 15073</strain>
    </source>
</reference>
<evidence type="ECO:0000313" key="4">
    <source>
        <dbReference type="Proteomes" id="UP000765160"/>
    </source>
</evidence>
<keyword evidence="4" id="KW-1185">Reference proteome</keyword>